<proteinExistence type="predicted"/>
<name>A0A7W9ETH0_9SPHN</name>
<evidence type="ECO:0000313" key="1">
    <source>
        <dbReference type="EMBL" id="MBB5714184.1"/>
    </source>
</evidence>
<dbReference type="Proteomes" id="UP000546200">
    <property type="component" value="Unassembled WGS sequence"/>
</dbReference>
<keyword evidence="2" id="KW-1185">Reference proteome</keyword>
<dbReference type="RefSeq" id="WP_184055229.1">
    <property type="nucleotide sequence ID" value="NZ_JACIJK010000002.1"/>
</dbReference>
<evidence type="ECO:0000313" key="2">
    <source>
        <dbReference type="Proteomes" id="UP000546200"/>
    </source>
</evidence>
<accession>A0A7W9ETH0</accession>
<gene>
    <name evidence="1" type="ORF">FHS94_001007</name>
</gene>
<reference evidence="1 2" key="1">
    <citation type="submission" date="2020-08" db="EMBL/GenBank/DDBJ databases">
        <title>Genomic Encyclopedia of Type Strains, Phase IV (KMG-IV): sequencing the most valuable type-strain genomes for metagenomic binning, comparative biology and taxonomic classification.</title>
        <authorList>
            <person name="Goeker M."/>
        </authorList>
    </citation>
    <scope>NUCLEOTIDE SEQUENCE [LARGE SCALE GENOMIC DNA]</scope>
    <source>
        <strain evidence="1 2">DSM 100044</strain>
    </source>
</reference>
<dbReference type="EMBL" id="JACIJK010000002">
    <property type="protein sequence ID" value="MBB5714184.1"/>
    <property type="molecule type" value="Genomic_DNA"/>
</dbReference>
<comment type="caution">
    <text evidence="1">The sequence shown here is derived from an EMBL/GenBank/DDBJ whole genome shotgun (WGS) entry which is preliminary data.</text>
</comment>
<sequence>MNKADVETLERELALMTDVEVRSAYLATDRTLASEVADLLAGECERRHIEV</sequence>
<dbReference type="AlphaFoldDB" id="A0A7W9ETH0"/>
<organism evidence="1 2">
    <name type="scientific">Sphingomonas aerophila</name>
    <dbReference type="NCBI Taxonomy" id="1344948"/>
    <lineage>
        <taxon>Bacteria</taxon>
        <taxon>Pseudomonadati</taxon>
        <taxon>Pseudomonadota</taxon>
        <taxon>Alphaproteobacteria</taxon>
        <taxon>Sphingomonadales</taxon>
        <taxon>Sphingomonadaceae</taxon>
        <taxon>Sphingomonas</taxon>
    </lineage>
</organism>
<protein>
    <submittedName>
        <fullName evidence="1">Uncharacterized protein</fullName>
    </submittedName>
</protein>